<name>A0A382GV91_9ZZZZ</name>
<proteinExistence type="predicted"/>
<dbReference type="SUPFAM" id="SSF52833">
    <property type="entry name" value="Thioredoxin-like"/>
    <property type="match status" value="1"/>
</dbReference>
<gene>
    <name evidence="2" type="ORF">METZ01_LOCUS231648</name>
</gene>
<dbReference type="InterPro" id="IPR000866">
    <property type="entry name" value="AhpC/TSA"/>
</dbReference>
<accession>A0A382GV91</accession>
<dbReference type="InterPro" id="IPR036249">
    <property type="entry name" value="Thioredoxin-like_sf"/>
</dbReference>
<dbReference type="AlphaFoldDB" id="A0A382GV91"/>
<evidence type="ECO:0000259" key="1">
    <source>
        <dbReference type="Pfam" id="PF00578"/>
    </source>
</evidence>
<protein>
    <recommendedName>
        <fullName evidence="1">Alkyl hydroperoxide reductase subunit C/ Thiol specific antioxidant domain-containing protein</fullName>
    </recommendedName>
</protein>
<reference evidence="2" key="1">
    <citation type="submission" date="2018-05" db="EMBL/GenBank/DDBJ databases">
        <authorList>
            <person name="Lanie J.A."/>
            <person name="Ng W.-L."/>
            <person name="Kazmierczak K.M."/>
            <person name="Andrzejewski T.M."/>
            <person name="Davidsen T.M."/>
            <person name="Wayne K.J."/>
            <person name="Tettelin H."/>
            <person name="Glass J.I."/>
            <person name="Rusch D."/>
            <person name="Podicherti R."/>
            <person name="Tsui H.-C.T."/>
            <person name="Winkler M.E."/>
        </authorList>
    </citation>
    <scope>NUCLEOTIDE SEQUENCE</scope>
</reference>
<organism evidence="2">
    <name type="scientific">marine metagenome</name>
    <dbReference type="NCBI Taxonomy" id="408172"/>
    <lineage>
        <taxon>unclassified sequences</taxon>
        <taxon>metagenomes</taxon>
        <taxon>ecological metagenomes</taxon>
    </lineage>
</organism>
<evidence type="ECO:0000313" key="2">
    <source>
        <dbReference type="EMBL" id="SVB78794.1"/>
    </source>
</evidence>
<dbReference type="GO" id="GO:0016491">
    <property type="term" value="F:oxidoreductase activity"/>
    <property type="evidence" value="ECO:0007669"/>
    <property type="project" value="InterPro"/>
</dbReference>
<dbReference type="Gene3D" id="3.40.30.10">
    <property type="entry name" value="Glutaredoxin"/>
    <property type="match status" value="1"/>
</dbReference>
<dbReference type="EMBL" id="UINC01057534">
    <property type="protein sequence ID" value="SVB78794.1"/>
    <property type="molecule type" value="Genomic_DNA"/>
</dbReference>
<feature type="domain" description="Alkyl hydroperoxide reductase subunit C/ Thiol specific antioxidant" evidence="1">
    <location>
        <begin position="40"/>
        <end position="154"/>
    </location>
</feature>
<dbReference type="Pfam" id="PF00578">
    <property type="entry name" value="AhpC-TSA"/>
    <property type="match status" value="1"/>
</dbReference>
<dbReference type="GO" id="GO:0016209">
    <property type="term" value="F:antioxidant activity"/>
    <property type="evidence" value="ECO:0007669"/>
    <property type="project" value="InterPro"/>
</dbReference>
<sequence length="179" mass="20231">MKKSILTHKIKFSAIFFWGIVFGSSFEMDSTKLEIYFPATVTSSAGNEIDVEALAKEHIMIIVTIKATWCPVCRQQLLRIKEQLGDFEKCNASFLVLSPGSNEAVQEVKFNTDFPFPFIPDQNFSIAKKLDLILSPEEIMPAIVILNKDLSIRWIRKGRNALNYGDAELKGHLGCANWM</sequence>